<protein>
    <recommendedName>
        <fullName evidence="3">Secreted protein</fullName>
    </recommendedName>
</protein>
<feature type="signal peptide" evidence="1">
    <location>
        <begin position="1"/>
        <end position="28"/>
    </location>
</feature>
<gene>
    <name evidence="2" type="ORF">OG222_22100</name>
</gene>
<feature type="chain" id="PRO_5043468421" description="Secreted protein" evidence="1">
    <location>
        <begin position="29"/>
        <end position="155"/>
    </location>
</feature>
<evidence type="ECO:0000256" key="1">
    <source>
        <dbReference type="SAM" id="SignalP"/>
    </source>
</evidence>
<evidence type="ECO:0000313" key="2">
    <source>
        <dbReference type="EMBL" id="WTQ75619.1"/>
    </source>
</evidence>
<evidence type="ECO:0008006" key="3">
    <source>
        <dbReference type="Google" id="ProtNLM"/>
    </source>
</evidence>
<dbReference type="EMBL" id="CP108169">
    <property type="protein sequence ID" value="WTQ75619.1"/>
    <property type="molecule type" value="Genomic_DNA"/>
</dbReference>
<dbReference type="AlphaFoldDB" id="A0AAU1LWU0"/>
<name>A0AAU1LWU0_9ACTN</name>
<keyword evidence="1" id="KW-0732">Signal</keyword>
<proteinExistence type="predicted"/>
<organism evidence="2">
    <name type="scientific">Streptomyces sp. NBC_00148</name>
    <dbReference type="NCBI Taxonomy" id="2903626"/>
    <lineage>
        <taxon>Bacteria</taxon>
        <taxon>Bacillati</taxon>
        <taxon>Actinomycetota</taxon>
        <taxon>Actinomycetes</taxon>
        <taxon>Kitasatosporales</taxon>
        <taxon>Streptomycetaceae</taxon>
        <taxon>Streptomyces</taxon>
    </lineage>
</organism>
<accession>A0AAU1LWU0</accession>
<sequence>MRTVLRSTAVTLMAGGALFFTMSNPAAAAENNTGVVGGSPGSTSTCIATIKGAKACFQRYGDLIWTKDTSADGYSVYTNWTNQLKQPSGTWKTYRTGKCSNPGSSGDNASCNKDFYESSSTNAYGGKGSRIQVSACVASIGDDECQTTTWINNDS</sequence>
<reference evidence="2" key="1">
    <citation type="submission" date="2022-10" db="EMBL/GenBank/DDBJ databases">
        <title>The complete genomes of actinobacterial strains from the NBC collection.</title>
        <authorList>
            <person name="Joergensen T.S."/>
            <person name="Alvarez Arevalo M."/>
            <person name="Sterndorff E.B."/>
            <person name="Faurdal D."/>
            <person name="Vuksanovic O."/>
            <person name="Mourched A.-S."/>
            <person name="Charusanti P."/>
            <person name="Shaw S."/>
            <person name="Blin K."/>
            <person name="Weber T."/>
        </authorList>
    </citation>
    <scope>NUCLEOTIDE SEQUENCE</scope>
    <source>
        <strain evidence="2">NBC_00148</strain>
    </source>
</reference>